<dbReference type="eggNOG" id="ENOG502STWJ">
    <property type="taxonomic scope" value="Eukaryota"/>
</dbReference>
<accession>G0QJZ6</accession>
<gene>
    <name evidence="2" type="ORF">IMG5_010830</name>
</gene>
<feature type="transmembrane region" description="Helical" evidence="1">
    <location>
        <begin position="270"/>
        <end position="290"/>
    </location>
</feature>
<dbReference type="EMBL" id="GL983112">
    <property type="protein sequence ID" value="EGR34456.1"/>
    <property type="molecule type" value="Genomic_DNA"/>
</dbReference>
<dbReference type="OMA" id="PSHYSNE"/>
<dbReference type="AlphaFoldDB" id="G0QJZ6"/>
<keyword evidence="1" id="KW-1133">Transmembrane helix</keyword>
<dbReference type="RefSeq" id="XP_004039760.1">
    <property type="nucleotide sequence ID" value="XM_004039712.1"/>
</dbReference>
<keyword evidence="3" id="KW-1185">Reference proteome</keyword>
<keyword evidence="1" id="KW-0472">Membrane</keyword>
<evidence type="ECO:0000313" key="2">
    <source>
        <dbReference type="EMBL" id="EGR34456.1"/>
    </source>
</evidence>
<dbReference type="Proteomes" id="UP000008983">
    <property type="component" value="Unassembled WGS sequence"/>
</dbReference>
<dbReference type="GeneID" id="14910653"/>
<evidence type="ECO:0000256" key="1">
    <source>
        <dbReference type="SAM" id="Phobius"/>
    </source>
</evidence>
<evidence type="ECO:0000313" key="3">
    <source>
        <dbReference type="Proteomes" id="UP000008983"/>
    </source>
</evidence>
<keyword evidence="1" id="KW-0812">Transmembrane</keyword>
<reference evidence="2 3" key="1">
    <citation type="submission" date="2011-07" db="EMBL/GenBank/DDBJ databases">
        <authorList>
            <person name="Coyne R."/>
            <person name="Brami D."/>
            <person name="Johnson J."/>
            <person name="Hostetler J."/>
            <person name="Hannick L."/>
            <person name="Clark T."/>
            <person name="Cassidy-Hanley D."/>
            <person name="Inman J."/>
        </authorList>
    </citation>
    <scope>NUCLEOTIDE SEQUENCE [LARGE SCALE GENOMIC DNA]</scope>
    <source>
        <strain evidence="2 3">G5</strain>
    </source>
</reference>
<protein>
    <submittedName>
        <fullName evidence="2">Uncharacterized protein</fullName>
    </submittedName>
</protein>
<proteinExistence type="predicted"/>
<dbReference type="OrthoDB" id="298589at2759"/>
<organism evidence="2 3">
    <name type="scientific">Ichthyophthirius multifiliis</name>
    <name type="common">White spot disease agent</name>
    <name type="synonym">Ich</name>
    <dbReference type="NCBI Taxonomy" id="5932"/>
    <lineage>
        <taxon>Eukaryota</taxon>
        <taxon>Sar</taxon>
        <taxon>Alveolata</taxon>
        <taxon>Ciliophora</taxon>
        <taxon>Intramacronucleata</taxon>
        <taxon>Oligohymenophorea</taxon>
        <taxon>Hymenostomatida</taxon>
        <taxon>Ophryoglenina</taxon>
        <taxon>Ichthyophthirius</taxon>
    </lineage>
</organism>
<dbReference type="InParanoid" id="G0QJZ6"/>
<sequence>MKKQNKKTQLDERGIAFNLFNYLQNEETHTSSKIKQPFVNIPDTIYYKFGQPVIWYFTDSNGQVKKKMKNNLTVEAIQECFLNKTPECNIVAFFISINHVKTQDYKFEFFNQKSFCNFIMFKSYDKEGYLQRFIQSKGIYNTIIKAIWSPQICFFEKYVNKLPINDISLDIYQRVINIETFQNQCETINLKGKFLSEKLDQLTSKISQHIEKVSPYGNKIKQMELIYKMDQKNKIYLILCQNIKTEEVEIFFYFFVWFKINFFQKNIYNFRVFILQKIMNILIVYQIILIKIKFNYKGLQF</sequence>
<name>G0QJZ6_ICHMU</name>